<dbReference type="SUPFAM" id="SSF56496">
    <property type="entry name" value="Fibrinogen C-terminal domain-like"/>
    <property type="match status" value="1"/>
</dbReference>
<comment type="caution">
    <text evidence="1">The sequence shown here is derived from an EMBL/GenBank/DDBJ whole genome shotgun (WGS) entry which is preliminary data.</text>
</comment>
<dbReference type="Proteomes" id="UP000440578">
    <property type="component" value="Unassembled WGS sequence"/>
</dbReference>
<dbReference type="InterPro" id="IPR014716">
    <property type="entry name" value="Fibrinogen_a/b/g_C_1"/>
</dbReference>
<organism evidence="1 2">
    <name type="scientific">Amphibalanus amphitrite</name>
    <name type="common">Striped barnacle</name>
    <name type="synonym">Balanus amphitrite</name>
    <dbReference type="NCBI Taxonomy" id="1232801"/>
    <lineage>
        <taxon>Eukaryota</taxon>
        <taxon>Metazoa</taxon>
        <taxon>Ecdysozoa</taxon>
        <taxon>Arthropoda</taxon>
        <taxon>Crustacea</taxon>
        <taxon>Multicrustacea</taxon>
        <taxon>Cirripedia</taxon>
        <taxon>Thoracica</taxon>
        <taxon>Thoracicalcarea</taxon>
        <taxon>Balanomorpha</taxon>
        <taxon>Balanoidea</taxon>
        <taxon>Balanidae</taxon>
        <taxon>Amphibalaninae</taxon>
        <taxon>Amphibalanus</taxon>
    </lineage>
</organism>
<evidence type="ECO:0008006" key="3">
    <source>
        <dbReference type="Google" id="ProtNLM"/>
    </source>
</evidence>
<proteinExistence type="predicted"/>
<gene>
    <name evidence="1" type="ORF">FJT64_021259</name>
</gene>
<evidence type="ECO:0000313" key="1">
    <source>
        <dbReference type="EMBL" id="KAF0307397.1"/>
    </source>
</evidence>
<dbReference type="NCBIfam" id="NF040941">
    <property type="entry name" value="GGGWT_bact"/>
    <property type="match status" value="1"/>
</dbReference>
<dbReference type="EMBL" id="VIIS01000574">
    <property type="protein sequence ID" value="KAF0307397.1"/>
    <property type="molecule type" value="Genomic_DNA"/>
</dbReference>
<keyword evidence="2" id="KW-1185">Reference proteome</keyword>
<accession>A0A6A4WIZ0</accession>
<dbReference type="OrthoDB" id="5971203at2759"/>
<protein>
    <recommendedName>
        <fullName evidence="3">Fibrinogen C-terminal domain-containing protein</fullName>
    </recommendedName>
</protein>
<dbReference type="Gene3D" id="3.90.215.10">
    <property type="entry name" value="Gamma Fibrinogen, chain A, domain 1"/>
    <property type="match status" value="1"/>
</dbReference>
<dbReference type="InterPro" id="IPR036056">
    <property type="entry name" value="Fibrinogen-like_C"/>
</dbReference>
<sequence>MTDACMYGFREIKRCRSAAMSLQLRCPLYQLALLAAAAATVGCGGPRAPAAEPGQPLQETLQLIQQRLASLDDRVQQLTRMVSQDNGGGGAAESVRQCALSCAEGRDCLVVDYRAPDNCRPLEKLATCDRAGGAASGYFVSVAQTCARTCLQLLRQKPSSRDGLYHLHGLTEPVFCDMSRDGGGWTLLLTANSQDGWSLDTLMEREAARPALDHNYSILQHADSLKAAGKGARFQYRLEAQAQSGRGRWGGVWSAPRSYSFTHQLTNQTDVRLEDRFDNWKYDMNSIQQRLPWVNAGGYAGGKPLLTTSDQWRSGAFWGTLVTRPEQRAYRHSPWVYGTAAQHSGTVLYWLREEPAS</sequence>
<evidence type="ECO:0000313" key="2">
    <source>
        <dbReference type="Proteomes" id="UP000440578"/>
    </source>
</evidence>
<reference evidence="1 2" key="1">
    <citation type="submission" date="2019-07" db="EMBL/GenBank/DDBJ databases">
        <title>Draft genome assembly of a fouling barnacle, Amphibalanus amphitrite (Darwin, 1854): The first reference genome for Thecostraca.</title>
        <authorList>
            <person name="Kim W."/>
        </authorList>
    </citation>
    <scope>NUCLEOTIDE SEQUENCE [LARGE SCALE GENOMIC DNA]</scope>
    <source>
        <strain evidence="1">SNU_AA5</strain>
        <tissue evidence="1">Soma without cirri and trophi</tissue>
    </source>
</reference>
<name>A0A6A4WIZ0_AMPAM</name>
<dbReference type="AlphaFoldDB" id="A0A6A4WIZ0"/>